<dbReference type="AlphaFoldDB" id="A0A5T1QPZ3"/>
<evidence type="ECO:0000256" key="1">
    <source>
        <dbReference type="ARBA" id="ARBA00022676"/>
    </source>
</evidence>
<name>A0A5T1QPZ3_CAMJU</name>
<gene>
    <name evidence="5" type="ORF">B9Q63_01805</name>
</gene>
<keyword evidence="2 5" id="KW-0808">Transferase</keyword>
<dbReference type="PANTHER" id="PTHR13778:SF47">
    <property type="entry name" value="LIPOPOLYSACCHARIDE 1,3-GALACTOSYLTRANSFERASE"/>
    <property type="match status" value="1"/>
</dbReference>
<dbReference type="PANTHER" id="PTHR13778">
    <property type="entry name" value="GLYCOSYLTRANSFERASE 8 DOMAIN-CONTAINING PROTEIN"/>
    <property type="match status" value="1"/>
</dbReference>
<evidence type="ECO:0000256" key="2">
    <source>
        <dbReference type="ARBA" id="ARBA00022679"/>
    </source>
</evidence>
<comment type="caution">
    <text evidence="5">The sequence shown here is derived from an EMBL/GenBank/DDBJ whole genome shotgun (WGS) entry which is preliminary data.</text>
</comment>
<keyword evidence="4" id="KW-0472">Membrane</keyword>
<keyword evidence="3" id="KW-0479">Metal-binding</keyword>
<dbReference type="Pfam" id="PF01501">
    <property type="entry name" value="Glyco_transf_8"/>
    <property type="match status" value="1"/>
</dbReference>
<dbReference type="InterPro" id="IPR050748">
    <property type="entry name" value="Glycosyltrans_8_dom-fam"/>
</dbReference>
<evidence type="ECO:0000256" key="4">
    <source>
        <dbReference type="SAM" id="Phobius"/>
    </source>
</evidence>
<feature type="transmembrane region" description="Helical" evidence="4">
    <location>
        <begin position="361"/>
        <end position="379"/>
    </location>
</feature>
<dbReference type="InterPro" id="IPR029044">
    <property type="entry name" value="Nucleotide-diphossugar_trans"/>
</dbReference>
<dbReference type="GO" id="GO:0046872">
    <property type="term" value="F:metal ion binding"/>
    <property type="evidence" value="ECO:0007669"/>
    <property type="project" value="UniProtKB-KW"/>
</dbReference>
<keyword evidence="1" id="KW-0328">Glycosyltransferase</keyword>
<proteinExistence type="predicted"/>
<organism evidence="5">
    <name type="scientific">Campylobacter jejuni</name>
    <dbReference type="NCBI Taxonomy" id="197"/>
    <lineage>
        <taxon>Bacteria</taxon>
        <taxon>Pseudomonadati</taxon>
        <taxon>Campylobacterota</taxon>
        <taxon>Epsilonproteobacteria</taxon>
        <taxon>Campylobacterales</taxon>
        <taxon>Campylobacteraceae</taxon>
        <taxon>Campylobacter</taxon>
    </lineage>
</organism>
<evidence type="ECO:0000313" key="5">
    <source>
        <dbReference type="EMBL" id="EAL4026374.1"/>
    </source>
</evidence>
<dbReference type="GO" id="GO:0016757">
    <property type="term" value="F:glycosyltransferase activity"/>
    <property type="evidence" value="ECO:0007669"/>
    <property type="project" value="UniProtKB-KW"/>
</dbReference>
<dbReference type="SUPFAM" id="SSF53448">
    <property type="entry name" value="Nucleotide-diphospho-sugar transferases"/>
    <property type="match status" value="1"/>
</dbReference>
<accession>A0A5T1QPZ3</accession>
<dbReference type="InterPro" id="IPR002495">
    <property type="entry name" value="Glyco_trans_8"/>
</dbReference>
<protein>
    <submittedName>
        <fullName evidence="5">Glycosyltransferase family 8 protein</fullName>
    </submittedName>
</protein>
<keyword evidence="4" id="KW-1133">Transmembrane helix</keyword>
<dbReference type="CDD" id="cd04194">
    <property type="entry name" value="GT8_A4GalT_like"/>
    <property type="match status" value="1"/>
</dbReference>
<evidence type="ECO:0000256" key="3">
    <source>
        <dbReference type="ARBA" id="ARBA00022723"/>
    </source>
</evidence>
<keyword evidence="4" id="KW-0812">Transmembrane</keyword>
<dbReference type="Gene3D" id="3.90.550.10">
    <property type="entry name" value="Spore Coat Polysaccharide Biosynthesis Protein SpsA, Chain A"/>
    <property type="match status" value="1"/>
</dbReference>
<sequence length="380" mass="45028">MFHIVLNANENYIKYAAVLMTSIIQKTDLNKSMSKFCNFDTDEGYVFHILSDFISESMKVRISNLEKQLNDIYPCKIVLHILNDDEFKGMLKWRGNYLAYYRIKMASVLPRDLKICLYLDCDMLCFGDLRELLSVDINNYQAAVCLDGNNHKKNKKVFFSLKGREKYKFSNIEKYFNSGFILVNLDRWRRDNIENKSIDFLKKFKTLYPDQDALNIALTEVLTLPMRWNLLLAYCVANVNNSKKLFRDQSKYSSLHYTQYEFKTELNNIKIAHFTVEPSKPWDKLSYGIFGDNLENIPYPFYKEYWLAAKNTPEFSLELMQIKEDIENSQIESLVNGLGKRVKKEFKLYTLRTSYRKLRKAIVFLYIINIIFIAYVIYFK</sequence>
<reference evidence="5" key="1">
    <citation type="submission" date="2018-06" db="EMBL/GenBank/DDBJ databases">
        <authorList>
            <consortium name="NARMS: The National Antimicrobial Resistance Monitoring System"/>
        </authorList>
    </citation>
    <scope>NUCLEOTIDE SEQUENCE</scope>
    <source>
        <strain evidence="5">FSIS1711006</strain>
    </source>
</reference>
<dbReference type="EMBL" id="AACNYL010000002">
    <property type="protein sequence ID" value="EAL4026374.1"/>
    <property type="molecule type" value="Genomic_DNA"/>
</dbReference>